<feature type="transmembrane region" description="Helical" evidence="1">
    <location>
        <begin position="109"/>
        <end position="134"/>
    </location>
</feature>
<reference evidence="2 3" key="1">
    <citation type="submission" date="2014-01" db="EMBL/GenBank/DDBJ databases">
        <title>Plasmidome dynamics in the species complex Clostridium novyi sensu lato converts strains of independent lineages into distinctly different pathogens.</title>
        <authorList>
            <person name="Skarin H."/>
            <person name="Segerman B."/>
        </authorList>
    </citation>
    <scope>NUCLEOTIDE SEQUENCE [LARGE SCALE GENOMIC DNA]</scope>
    <source>
        <strain evidence="2 3">DC5</strain>
    </source>
</reference>
<name>A0A0A0I705_CLOBO</name>
<proteinExistence type="predicted"/>
<feature type="transmembrane region" description="Helical" evidence="1">
    <location>
        <begin position="69"/>
        <end position="88"/>
    </location>
</feature>
<evidence type="ECO:0000313" key="3">
    <source>
        <dbReference type="Proteomes" id="UP000030014"/>
    </source>
</evidence>
<dbReference type="RefSeq" id="WP_039259906.1">
    <property type="nucleotide sequence ID" value="NZ_JDRY01000079.1"/>
</dbReference>
<evidence type="ECO:0000256" key="1">
    <source>
        <dbReference type="SAM" id="Phobius"/>
    </source>
</evidence>
<sequence length="274" mass="31734">MMLKNCIKKDLCSLINLKITLITISSFFIISMYSYSMLTTGSISKAKLNIFDLFLINFLGPCNNTIMDFLKWFLPIILFMFFIGNFFYKEWQGRYLYSLIRTKSLSQWLLSKIISISIFSFLYCITFYIVTLIVGLLTKLKIENCISKFASENILLNGTSSWSVYKITMSIFILLFLGLIVLSLIVLNFSLFNNESIYGYLFICLIVSEPLINNIIPNSIIPWLLGEQLIFFKHSITNSALNNFTVQWSICYLLILGLLSIYLSFIALKKKDFR</sequence>
<keyword evidence="1" id="KW-1133">Transmembrane helix</keyword>
<organism evidence="2 3">
    <name type="scientific">Clostridium botulinum C/D str. DC5</name>
    <dbReference type="NCBI Taxonomy" id="1443128"/>
    <lineage>
        <taxon>Bacteria</taxon>
        <taxon>Bacillati</taxon>
        <taxon>Bacillota</taxon>
        <taxon>Clostridia</taxon>
        <taxon>Eubacteriales</taxon>
        <taxon>Clostridiaceae</taxon>
        <taxon>Clostridium</taxon>
    </lineage>
</organism>
<dbReference type="Proteomes" id="UP000030014">
    <property type="component" value="Unassembled WGS sequence"/>
</dbReference>
<feature type="transmembrane region" description="Helical" evidence="1">
    <location>
        <begin position="199"/>
        <end position="225"/>
    </location>
</feature>
<feature type="transmembrane region" description="Helical" evidence="1">
    <location>
        <begin position="245"/>
        <end position="268"/>
    </location>
</feature>
<comment type="caution">
    <text evidence="2">The sequence shown here is derived from an EMBL/GenBank/DDBJ whole genome shotgun (WGS) entry which is preliminary data.</text>
</comment>
<keyword evidence="1" id="KW-0472">Membrane</keyword>
<feature type="transmembrane region" description="Helical" evidence="1">
    <location>
        <begin position="12"/>
        <end position="35"/>
    </location>
</feature>
<dbReference type="EMBL" id="JDRY01000079">
    <property type="protein sequence ID" value="KGM96363.1"/>
    <property type="molecule type" value="Genomic_DNA"/>
</dbReference>
<dbReference type="AlphaFoldDB" id="A0A0A0I705"/>
<feature type="transmembrane region" description="Helical" evidence="1">
    <location>
        <begin position="167"/>
        <end position="187"/>
    </location>
</feature>
<accession>A0A0A0I705</accession>
<keyword evidence="1" id="KW-0812">Transmembrane</keyword>
<protein>
    <submittedName>
        <fullName evidence="2">Membrane protein</fullName>
    </submittedName>
</protein>
<gene>
    <name evidence="2" type="ORF">Z955_13185</name>
</gene>
<evidence type="ECO:0000313" key="2">
    <source>
        <dbReference type="EMBL" id="KGM96363.1"/>
    </source>
</evidence>